<evidence type="ECO:0000256" key="4">
    <source>
        <dbReference type="ARBA" id="ARBA00022538"/>
    </source>
</evidence>
<evidence type="ECO:0000256" key="13">
    <source>
        <dbReference type="SAM" id="Phobius"/>
    </source>
</evidence>
<keyword evidence="7" id="KW-0630">Potassium</keyword>
<keyword evidence="8 13" id="KW-1133">Transmembrane helix</keyword>
<dbReference type="STRING" id="1329250.WOSG25_090820"/>
<keyword evidence="11" id="KW-0407">Ion channel</keyword>
<gene>
    <name evidence="14" type="ORF">WOSG25_090820</name>
</gene>
<evidence type="ECO:0000256" key="12">
    <source>
        <dbReference type="ARBA" id="ARBA00034430"/>
    </source>
</evidence>
<feature type="transmembrane region" description="Helical" evidence="13">
    <location>
        <begin position="43"/>
        <end position="62"/>
    </location>
</feature>
<evidence type="ECO:0000256" key="10">
    <source>
        <dbReference type="ARBA" id="ARBA00023136"/>
    </source>
</evidence>
<keyword evidence="3" id="KW-0813">Transport</keyword>
<evidence type="ECO:0000256" key="1">
    <source>
        <dbReference type="ARBA" id="ARBA00004141"/>
    </source>
</evidence>
<keyword evidence="4" id="KW-0633">Potassium transport</keyword>
<dbReference type="AlphaFoldDB" id="A0A069CV89"/>
<feature type="transmembrane region" description="Helical" evidence="13">
    <location>
        <begin position="106"/>
        <end position="128"/>
    </location>
</feature>
<keyword evidence="15" id="KW-1185">Reference proteome</keyword>
<evidence type="ECO:0000313" key="15">
    <source>
        <dbReference type="Proteomes" id="UP000030643"/>
    </source>
</evidence>
<reference evidence="15" key="1">
    <citation type="journal article" date="2014" name="Genome Announc.">
        <title>Draft genome sequence of Weissella oryzae SG25T, isolated from fermented rice grains.</title>
        <authorList>
            <person name="Tanizawa Y."/>
            <person name="Fujisawa T."/>
            <person name="Mochizuki T."/>
            <person name="Kaminuma E."/>
            <person name="Suzuki Y."/>
            <person name="Nakamura Y."/>
            <person name="Tohno M."/>
        </authorList>
    </citation>
    <scope>NUCLEOTIDE SEQUENCE [LARGE SCALE GENOMIC DNA]</scope>
    <source>
        <strain evidence="15">DSM 25784 / JCM 18191 / LMG 30913 / SG25</strain>
    </source>
</reference>
<feature type="transmembrane region" description="Helical" evidence="13">
    <location>
        <begin position="74"/>
        <end position="94"/>
    </location>
</feature>
<dbReference type="GO" id="GO:0005267">
    <property type="term" value="F:potassium channel activity"/>
    <property type="evidence" value="ECO:0007669"/>
    <property type="project" value="UniProtKB-KW"/>
</dbReference>
<evidence type="ECO:0000256" key="8">
    <source>
        <dbReference type="ARBA" id="ARBA00022989"/>
    </source>
</evidence>
<dbReference type="GO" id="GO:0016020">
    <property type="term" value="C:membrane"/>
    <property type="evidence" value="ECO:0007669"/>
    <property type="project" value="UniProtKB-SubCell"/>
</dbReference>
<feature type="transmembrane region" description="Helical" evidence="13">
    <location>
        <begin position="12"/>
        <end position="31"/>
    </location>
</feature>
<dbReference type="PANTHER" id="PTHR31462:SF5">
    <property type="entry name" value="ENDOSOMAL_LYSOSOMAL PROTON CHANNEL TMEM175"/>
    <property type="match status" value="1"/>
</dbReference>
<evidence type="ECO:0000256" key="11">
    <source>
        <dbReference type="ARBA" id="ARBA00023303"/>
    </source>
</evidence>
<evidence type="ECO:0000256" key="5">
    <source>
        <dbReference type="ARBA" id="ARBA00022692"/>
    </source>
</evidence>
<dbReference type="GO" id="GO:0015252">
    <property type="term" value="F:proton channel activity"/>
    <property type="evidence" value="ECO:0007669"/>
    <property type="project" value="InterPro"/>
</dbReference>
<keyword evidence="10 13" id="KW-0472">Membrane</keyword>
<dbReference type="OrthoDB" id="7626281at2"/>
<evidence type="ECO:0000256" key="3">
    <source>
        <dbReference type="ARBA" id="ARBA00022448"/>
    </source>
</evidence>
<dbReference type="InterPro" id="IPR010617">
    <property type="entry name" value="TMEM175-like"/>
</dbReference>
<evidence type="ECO:0000256" key="7">
    <source>
        <dbReference type="ARBA" id="ARBA00022958"/>
    </source>
</evidence>
<name>A0A069CV89_WEIOS</name>
<protein>
    <submittedName>
        <fullName evidence="14">Putative membrane protein</fullName>
    </submittedName>
</protein>
<sequence>MNKNRVEAFTDAIIAIIATIMVLEFKTPTSYGLDGIIEELPYLFAYGTSFFFILVAWYNHHYMFALIERVTKKVYWLNNLWLFTMSLLPVSTAWVGRFVDKAIPEWFYFFTVFIWTLAYIWLTLAIVADLKQTNQAKAQKVLNMPAIKFLSSWYVMLTSVIVLIAVAFFPPIVLIMTILELISMAILTPADSDRVA</sequence>
<keyword evidence="6" id="KW-0631">Potassium channel</keyword>
<dbReference type="RefSeq" id="WP_027699362.1">
    <property type="nucleotide sequence ID" value="NZ_DF820492.1"/>
</dbReference>
<proteinExistence type="inferred from homology"/>
<dbReference type="Pfam" id="PF06736">
    <property type="entry name" value="TMEM175"/>
    <property type="match status" value="1"/>
</dbReference>
<comment type="catalytic activity">
    <reaction evidence="12">
        <text>K(+)(in) = K(+)(out)</text>
        <dbReference type="Rhea" id="RHEA:29463"/>
        <dbReference type="ChEBI" id="CHEBI:29103"/>
    </reaction>
</comment>
<keyword evidence="9" id="KW-0406">Ion transport</keyword>
<feature type="transmembrane region" description="Helical" evidence="13">
    <location>
        <begin position="149"/>
        <end position="166"/>
    </location>
</feature>
<accession>A0A069CV89</accession>
<dbReference type="EMBL" id="DF820492">
    <property type="protein sequence ID" value="GAK31384.1"/>
    <property type="molecule type" value="Genomic_DNA"/>
</dbReference>
<comment type="similarity">
    <text evidence="2">Belongs to the TMEM175 family.</text>
</comment>
<dbReference type="Proteomes" id="UP000030643">
    <property type="component" value="Unassembled WGS sequence"/>
</dbReference>
<keyword evidence="5 13" id="KW-0812">Transmembrane</keyword>
<dbReference type="PANTHER" id="PTHR31462">
    <property type="entry name" value="ENDOSOMAL/LYSOSOMAL POTASSIUM CHANNEL TMEM175"/>
    <property type="match status" value="1"/>
</dbReference>
<comment type="subcellular location">
    <subcellularLocation>
        <location evidence="1">Membrane</location>
        <topology evidence="1">Multi-pass membrane protein</topology>
    </subcellularLocation>
</comment>
<evidence type="ECO:0000256" key="6">
    <source>
        <dbReference type="ARBA" id="ARBA00022826"/>
    </source>
</evidence>
<evidence type="ECO:0000256" key="9">
    <source>
        <dbReference type="ARBA" id="ARBA00023065"/>
    </source>
</evidence>
<evidence type="ECO:0000313" key="14">
    <source>
        <dbReference type="EMBL" id="GAK31384.1"/>
    </source>
</evidence>
<dbReference type="eggNOG" id="COG3548">
    <property type="taxonomic scope" value="Bacteria"/>
</dbReference>
<evidence type="ECO:0000256" key="2">
    <source>
        <dbReference type="ARBA" id="ARBA00006920"/>
    </source>
</evidence>
<organism evidence="14 15">
    <name type="scientific">Weissella oryzae (strain DSM 25784 / JCM 18191 / LMG 30913 / SG25)</name>
    <dbReference type="NCBI Taxonomy" id="1329250"/>
    <lineage>
        <taxon>Bacteria</taxon>
        <taxon>Bacillati</taxon>
        <taxon>Bacillota</taxon>
        <taxon>Bacilli</taxon>
        <taxon>Lactobacillales</taxon>
        <taxon>Lactobacillaceae</taxon>
        <taxon>Weissella</taxon>
    </lineage>
</organism>